<evidence type="ECO:0000313" key="3">
    <source>
        <dbReference type="Proteomes" id="UP000606274"/>
    </source>
</evidence>
<reference evidence="2" key="1">
    <citation type="submission" date="2020-08" db="EMBL/GenBank/DDBJ databases">
        <title>Chromosome-level assembly of Southern catfish (Silurus meridionalis) provides insights into visual adaptation to the nocturnal and benthic lifestyles.</title>
        <authorList>
            <person name="Zhang Y."/>
            <person name="Wang D."/>
            <person name="Peng Z."/>
        </authorList>
    </citation>
    <scope>NUCLEOTIDE SEQUENCE</scope>
    <source>
        <strain evidence="2">SWU-2019-XX</strain>
        <tissue evidence="2">Muscle</tissue>
    </source>
</reference>
<feature type="domain" description="DNA polymerase epsilon subunit B N-terminal" evidence="1">
    <location>
        <begin position="93"/>
        <end position="144"/>
    </location>
</feature>
<comment type="caution">
    <text evidence="2">The sequence shown here is derived from an EMBL/GenBank/DDBJ whole genome shotgun (WGS) entry which is preliminary data.</text>
</comment>
<dbReference type="GO" id="GO:0042276">
    <property type="term" value="P:error-prone translesion synthesis"/>
    <property type="evidence" value="ECO:0007669"/>
    <property type="project" value="TreeGrafter"/>
</dbReference>
<dbReference type="GO" id="GO:0006261">
    <property type="term" value="P:DNA-templated DNA replication"/>
    <property type="evidence" value="ECO:0007669"/>
    <property type="project" value="InterPro"/>
</dbReference>
<dbReference type="EMBL" id="JABFDY010000009">
    <property type="protein sequence ID" value="KAF7703757.1"/>
    <property type="molecule type" value="Genomic_DNA"/>
</dbReference>
<dbReference type="Gene3D" id="1.10.8.60">
    <property type="match status" value="1"/>
</dbReference>
<proteinExistence type="predicted"/>
<evidence type="ECO:0000313" key="2">
    <source>
        <dbReference type="EMBL" id="KAF7703757.1"/>
    </source>
</evidence>
<sequence length="180" mass="20713">MLKELLTPLIQRQNTNYRDSISVEERLVITLHFLATGESVRNLSHHFRVGVSTIRQFIPETCAAIYKVLKEKYFKWPDTVEEWKKIADGFQAHEASRYLVEILESVSEVELEDVIERILDGVKKQPLSSSMVELLVAEAAVQDCSQSCDETIDNVFNIIGAFDVPRFIYSTERKKFILCI</sequence>
<dbReference type="InterPro" id="IPR016266">
    <property type="entry name" value="POLE2"/>
</dbReference>
<protein>
    <recommendedName>
        <fullName evidence="1">DNA polymerase epsilon subunit B N-terminal domain-containing protein</fullName>
    </recommendedName>
</protein>
<dbReference type="GO" id="GO:0008622">
    <property type="term" value="C:epsilon DNA polymerase complex"/>
    <property type="evidence" value="ECO:0007669"/>
    <property type="project" value="InterPro"/>
</dbReference>
<evidence type="ECO:0000259" key="1">
    <source>
        <dbReference type="Pfam" id="PF12213"/>
    </source>
</evidence>
<dbReference type="PANTHER" id="PTHR12708:SF0">
    <property type="entry name" value="DNA POLYMERASE EPSILON SUBUNIT 2"/>
    <property type="match status" value="1"/>
</dbReference>
<name>A0A8T0BDJ6_SILME</name>
<dbReference type="AlphaFoldDB" id="A0A8T0BDJ6"/>
<dbReference type="GO" id="GO:0003677">
    <property type="term" value="F:DNA binding"/>
    <property type="evidence" value="ECO:0007669"/>
    <property type="project" value="InterPro"/>
</dbReference>
<dbReference type="InterPro" id="IPR024639">
    <property type="entry name" value="DNA_pol_e_bsu_N"/>
</dbReference>
<accession>A0A8T0BDJ6</accession>
<organism evidence="2 3">
    <name type="scientific">Silurus meridionalis</name>
    <name type="common">Southern catfish</name>
    <name type="synonym">Silurus soldatovi meridionalis</name>
    <dbReference type="NCBI Taxonomy" id="175797"/>
    <lineage>
        <taxon>Eukaryota</taxon>
        <taxon>Metazoa</taxon>
        <taxon>Chordata</taxon>
        <taxon>Craniata</taxon>
        <taxon>Vertebrata</taxon>
        <taxon>Euteleostomi</taxon>
        <taxon>Actinopterygii</taxon>
        <taxon>Neopterygii</taxon>
        <taxon>Teleostei</taxon>
        <taxon>Ostariophysi</taxon>
        <taxon>Siluriformes</taxon>
        <taxon>Siluridae</taxon>
        <taxon>Silurus</taxon>
    </lineage>
</organism>
<dbReference type="Pfam" id="PF12213">
    <property type="entry name" value="Dpoe2NT"/>
    <property type="match status" value="1"/>
</dbReference>
<gene>
    <name evidence="2" type="ORF">HF521_022764</name>
</gene>
<dbReference type="Proteomes" id="UP000606274">
    <property type="component" value="Unassembled WGS sequence"/>
</dbReference>
<keyword evidence="3" id="KW-1185">Reference proteome</keyword>
<dbReference type="PANTHER" id="PTHR12708">
    <property type="entry name" value="DNA POLYMERASE EPSILON SUBUNIT B"/>
    <property type="match status" value="1"/>
</dbReference>